<dbReference type="PANTHER" id="PTHR21310">
    <property type="entry name" value="AMINOGLYCOSIDE PHOSPHOTRANSFERASE-RELATED-RELATED"/>
    <property type="match status" value="1"/>
</dbReference>
<dbReference type="GO" id="GO:0016301">
    <property type="term" value="F:kinase activity"/>
    <property type="evidence" value="ECO:0007669"/>
    <property type="project" value="UniProtKB-KW"/>
</dbReference>
<dbReference type="Proteomes" id="UP000192674">
    <property type="component" value="Unassembled WGS sequence"/>
</dbReference>
<reference evidence="2 3" key="1">
    <citation type="submission" date="2017-04" db="EMBL/GenBank/DDBJ databases">
        <authorList>
            <person name="Afonso C.L."/>
            <person name="Miller P.J."/>
            <person name="Scott M.A."/>
            <person name="Spackman E."/>
            <person name="Goraichik I."/>
            <person name="Dimitrov K.M."/>
            <person name="Suarez D.L."/>
            <person name="Swayne D.E."/>
        </authorList>
    </citation>
    <scope>NUCLEOTIDE SEQUENCE [LARGE SCALE GENOMIC DNA]</scope>
    <source>
        <strain evidence="2 3">DSM 43828</strain>
    </source>
</reference>
<evidence type="ECO:0000313" key="2">
    <source>
        <dbReference type="EMBL" id="SMD26381.1"/>
    </source>
</evidence>
<dbReference type="CDD" id="cd05154">
    <property type="entry name" value="ACAD10_11_N-like"/>
    <property type="match status" value="1"/>
</dbReference>
<gene>
    <name evidence="2" type="ORF">SAMN05661093_09964</name>
</gene>
<organism evidence="2 3">
    <name type="scientific">Kibdelosporangium aridum</name>
    <dbReference type="NCBI Taxonomy" id="2030"/>
    <lineage>
        <taxon>Bacteria</taxon>
        <taxon>Bacillati</taxon>
        <taxon>Actinomycetota</taxon>
        <taxon>Actinomycetes</taxon>
        <taxon>Pseudonocardiales</taxon>
        <taxon>Pseudonocardiaceae</taxon>
        <taxon>Kibdelosporangium</taxon>
    </lineage>
</organism>
<keyword evidence="2" id="KW-0808">Transferase</keyword>
<keyword evidence="2" id="KW-0418">Kinase</keyword>
<dbReference type="SUPFAM" id="SSF56112">
    <property type="entry name" value="Protein kinase-like (PK-like)"/>
    <property type="match status" value="1"/>
</dbReference>
<dbReference type="InterPro" id="IPR041726">
    <property type="entry name" value="ACAD10_11_N"/>
</dbReference>
<evidence type="ECO:0000259" key="1">
    <source>
        <dbReference type="Pfam" id="PF01636"/>
    </source>
</evidence>
<accession>A0A1Y5Y9B3</accession>
<dbReference type="PANTHER" id="PTHR21310:SF57">
    <property type="entry name" value="BLR2944 PROTEIN"/>
    <property type="match status" value="1"/>
</dbReference>
<evidence type="ECO:0000313" key="3">
    <source>
        <dbReference type="Proteomes" id="UP000192674"/>
    </source>
</evidence>
<dbReference type="Gene3D" id="3.30.200.20">
    <property type="entry name" value="Phosphorylase Kinase, domain 1"/>
    <property type="match status" value="1"/>
</dbReference>
<proteinExistence type="predicted"/>
<protein>
    <submittedName>
        <fullName evidence="2">Predicted kinase, aminoglycoside phosphotransferase (APT) family</fullName>
    </submittedName>
</protein>
<dbReference type="InterPro" id="IPR011009">
    <property type="entry name" value="Kinase-like_dom_sf"/>
</dbReference>
<dbReference type="InterPro" id="IPR002575">
    <property type="entry name" value="Aminoglycoside_PTrfase"/>
</dbReference>
<dbReference type="InterPro" id="IPR051678">
    <property type="entry name" value="AGP_Transferase"/>
</dbReference>
<sequence>MSAESSAADTLTHALGGVTVEQISRLSGGASLETWVATVTCLEGPSKVILRRDRPGPPQSNRMEEAAVLRQMASEGVPVPAVLAAGPAGENGTAYLVLEFLEGETIPRKVLRDHEFAAARGVLTADVGRALAGIHRVQPARLPFLPAALTPRESVERLAEAAERFGDGMVSPVFALAARRLLETAPAAGEPVVVHGDLRTGNLMVGPRGLVAVLDWELAHLGHPGEDLGWFCVRAWRFGNDAHEAGGFGSRDELLAAYAQAGGRSIGKADLDFWELHGTLKWGVTCLSQVAVHLSGHARSVELAAIGRRVSEVEYDLIQLMRRT</sequence>
<keyword evidence="3" id="KW-1185">Reference proteome</keyword>
<feature type="domain" description="Aminoglycoside phosphotransferase" evidence="1">
    <location>
        <begin position="23"/>
        <end position="259"/>
    </location>
</feature>
<dbReference type="RefSeq" id="WP_200826048.1">
    <property type="nucleotide sequence ID" value="NZ_FWXV01000014.1"/>
</dbReference>
<name>A0A1Y5Y9B3_KIBAR</name>
<dbReference type="AlphaFoldDB" id="A0A1Y5Y9B3"/>
<dbReference type="EMBL" id="FWXV01000014">
    <property type="protein sequence ID" value="SMD26381.1"/>
    <property type="molecule type" value="Genomic_DNA"/>
</dbReference>
<dbReference type="Gene3D" id="3.90.1200.10">
    <property type="match status" value="1"/>
</dbReference>
<dbReference type="Pfam" id="PF01636">
    <property type="entry name" value="APH"/>
    <property type="match status" value="1"/>
</dbReference>